<comment type="caution">
    <text evidence="2">The sequence shown here is derived from an EMBL/GenBank/DDBJ whole genome shotgun (WGS) entry which is preliminary data.</text>
</comment>
<sequence>MDVMEMIRAALVERDAGLQKWVDTSAADMKHMGQQIESMQSSVIDLSQKVLREPGRIGGGAHDSLASLLCKHDALMQFRNGAERVRAIVPDFNIKAALLSTVVDPNGFPVPPQQILPVPLSPPRLWTALASLPTGSNALQVIDMDPEGAAAITPEGQLKPELVNHPSPRLVPVDTIAVHKTISFQLFEDAPALQGFLEAELRESCNDAMDAACVAALEAHSTPYTPEAGDTIIDAVLNVIGELYGRGGNGIVIALNPRDWVGMLLAKDQSGGFLVNPLQGLINGVAGATLVPTNAIARGTFVAASSPAGAFVALRSGFSFMWSREHDKNFVQNLVTFLLEMRAATVVQQSALVFTGGLHPATLAARPSTPTTTGKGK</sequence>
<dbReference type="Pfam" id="PF05065">
    <property type="entry name" value="Phage_capsid"/>
    <property type="match status" value="1"/>
</dbReference>
<dbReference type="SUPFAM" id="SSF56563">
    <property type="entry name" value="Major capsid protein gp5"/>
    <property type="match status" value="1"/>
</dbReference>
<dbReference type="Gene3D" id="3.30.2320.10">
    <property type="entry name" value="hypothetical protein PF0899 domain"/>
    <property type="match status" value="1"/>
</dbReference>
<gene>
    <name evidence="2" type="ORF">LMG28140_05309</name>
</gene>
<evidence type="ECO:0000313" key="3">
    <source>
        <dbReference type="Proteomes" id="UP000598032"/>
    </source>
</evidence>
<protein>
    <recommendedName>
        <fullName evidence="1">Phage capsid-like C-terminal domain-containing protein</fullName>
    </recommendedName>
</protein>
<feature type="domain" description="Phage capsid-like C-terminal" evidence="1">
    <location>
        <begin position="132"/>
        <end position="351"/>
    </location>
</feature>
<dbReference type="EMBL" id="CAJHCP010000013">
    <property type="protein sequence ID" value="CAD6553506.1"/>
    <property type="molecule type" value="Genomic_DNA"/>
</dbReference>
<dbReference type="Proteomes" id="UP000598032">
    <property type="component" value="Unassembled WGS sequence"/>
</dbReference>
<proteinExistence type="predicted"/>
<dbReference type="InterPro" id="IPR054612">
    <property type="entry name" value="Phage_capsid-like_C"/>
</dbReference>
<keyword evidence="3" id="KW-1185">Reference proteome</keyword>
<organism evidence="2 3">
    <name type="scientific">Paraburkholderia metrosideri</name>
    <dbReference type="NCBI Taxonomy" id="580937"/>
    <lineage>
        <taxon>Bacteria</taxon>
        <taxon>Pseudomonadati</taxon>
        <taxon>Pseudomonadota</taxon>
        <taxon>Betaproteobacteria</taxon>
        <taxon>Burkholderiales</taxon>
        <taxon>Burkholderiaceae</taxon>
        <taxon>Paraburkholderia</taxon>
    </lineage>
</organism>
<evidence type="ECO:0000313" key="2">
    <source>
        <dbReference type="EMBL" id="CAD6553506.1"/>
    </source>
</evidence>
<dbReference type="RefSeq" id="WP_201645222.1">
    <property type="nucleotide sequence ID" value="NZ_CAJHCP010000013.1"/>
</dbReference>
<name>A0ABN7IAA4_9BURK</name>
<reference evidence="2 3" key="1">
    <citation type="submission" date="2020-10" db="EMBL/GenBank/DDBJ databases">
        <authorList>
            <person name="Peeters C."/>
        </authorList>
    </citation>
    <scope>NUCLEOTIDE SEQUENCE [LARGE SCALE GENOMIC DNA]</scope>
    <source>
        <strain evidence="2 3">LMG 28140</strain>
    </source>
</reference>
<dbReference type="Gene3D" id="3.30.2400.10">
    <property type="entry name" value="Major capsid protein gp5"/>
    <property type="match status" value="1"/>
</dbReference>
<accession>A0ABN7IAA4</accession>
<evidence type="ECO:0000259" key="1">
    <source>
        <dbReference type="Pfam" id="PF05065"/>
    </source>
</evidence>